<comment type="caution">
    <text evidence="1">The sequence shown here is derived from an EMBL/GenBank/DDBJ whole genome shotgun (WGS) entry which is preliminary data.</text>
</comment>
<protein>
    <submittedName>
        <fullName evidence="1">Uncharacterized protein</fullName>
    </submittedName>
</protein>
<evidence type="ECO:0000313" key="2">
    <source>
        <dbReference type="Proteomes" id="UP000006253"/>
    </source>
</evidence>
<name>A0A0E2B2A6_9LEPT</name>
<evidence type="ECO:0000313" key="1">
    <source>
        <dbReference type="EMBL" id="EKO15273.1"/>
    </source>
</evidence>
<sequence length="48" mass="5385">MLCPAHVYYNQDLRLHYNDYSEMIGIGFHFGGGDKTTELPSTASLSSF</sequence>
<organism evidence="1 2">
    <name type="scientific">Leptospira kirschneri str. H1</name>
    <dbReference type="NCBI Taxonomy" id="1049966"/>
    <lineage>
        <taxon>Bacteria</taxon>
        <taxon>Pseudomonadati</taxon>
        <taxon>Spirochaetota</taxon>
        <taxon>Spirochaetia</taxon>
        <taxon>Leptospirales</taxon>
        <taxon>Leptospiraceae</taxon>
        <taxon>Leptospira</taxon>
    </lineage>
</organism>
<gene>
    <name evidence="1" type="ORF">LEP1GSC081_0984</name>
</gene>
<dbReference type="Proteomes" id="UP000006253">
    <property type="component" value="Unassembled WGS sequence"/>
</dbReference>
<proteinExistence type="predicted"/>
<reference evidence="1 2" key="1">
    <citation type="submission" date="2012-10" db="EMBL/GenBank/DDBJ databases">
        <authorList>
            <person name="Harkins D.M."/>
            <person name="Durkin A.S."/>
            <person name="Brinkac L.M."/>
            <person name="Selengut J.D."/>
            <person name="Sanka R."/>
            <person name="DePew J."/>
            <person name="Purushe J."/>
            <person name="Peacock S.J."/>
            <person name="Thaipadungpanit J."/>
            <person name="Wuthiekanun V.W."/>
            <person name="Day N.P."/>
            <person name="Vinetz J.M."/>
            <person name="Sutton G.G."/>
            <person name="Nelson W.C."/>
            <person name="Fouts D.E."/>
        </authorList>
    </citation>
    <scope>NUCLEOTIDE SEQUENCE [LARGE SCALE GENOMIC DNA]</scope>
    <source>
        <strain evidence="1 2">H1</strain>
    </source>
</reference>
<dbReference type="EMBL" id="AHMY02000048">
    <property type="protein sequence ID" value="EKO15273.1"/>
    <property type="molecule type" value="Genomic_DNA"/>
</dbReference>
<accession>A0A0E2B2A6</accession>
<dbReference type="AlphaFoldDB" id="A0A0E2B2A6"/>